<name>A0A2Z6QD96_9GLOM</name>
<protein>
    <submittedName>
        <fullName evidence="5">Kinase-like domain-containing protein</fullName>
    </submittedName>
</protein>
<keyword evidence="5" id="KW-0418">Kinase</keyword>
<proteinExistence type="predicted"/>
<reference evidence="4 6" key="1">
    <citation type="submission" date="2017-11" db="EMBL/GenBank/DDBJ databases">
        <title>The genome of Rhizophagus clarus HR1 reveals common genetic basis of auxotrophy among arbuscular mycorrhizal fungi.</title>
        <authorList>
            <person name="Kobayashi Y."/>
        </authorList>
    </citation>
    <scope>NUCLEOTIDE SEQUENCE [LARGE SCALE GENOMIC DNA]</scope>
    <source>
        <strain evidence="4 6">HR1</strain>
    </source>
</reference>
<evidence type="ECO:0000256" key="1">
    <source>
        <dbReference type="ARBA" id="ARBA00022741"/>
    </source>
</evidence>
<dbReference type="Pfam" id="PF07714">
    <property type="entry name" value="PK_Tyr_Ser-Thr"/>
    <property type="match status" value="1"/>
</dbReference>
<gene>
    <name evidence="5" type="ORF">RCL2_000463800</name>
    <name evidence="4" type="ORF">RclHR1_00140009</name>
</gene>
<dbReference type="AlphaFoldDB" id="A0A2Z6QD96"/>
<organism evidence="4 6">
    <name type="scientific">Rhizophagus clarus</name>
    <dbReference type="NCBI Taxonomy" id="94130"/>
    <lineage>
        <taxon>Eukaryota</taxon>
        <taxon>Fungi</taxon>
        <taxon>Fungi incertae sedis</taxon>
        <taxon>Mucoromycota</taxon>
        <taxon>Glomeromycotina</taxon>
        <taxon>Glomeromycetes</taxon>
        <taxon>Glomerales</taxon>
        <taxon>Glomeraceae</taxon>
        <taxon>Rhizophagus</taxon>
    </lineage>
</organism>
<dbReference type="PANTHER" id="PTHR44329">
    <property type="entry name" value="SERINE/THREONINE-PROTEIN KINASE TNNI3K-RELATED"/>
    <property type="match status" value="1"/>
</dbReference>
<reference evidence="5" key="2">
    <citation type="submission" date="2019-10" db="EMBL/GenBank/DDBJ databases">
        <title>Conservation and host-specific expression of non-tandemly repeated heterogenous ribosome RNA gene in arbuscular mycorrhizal fungi.</title>
        <authorList>
            <person name="Maeda T."/>
            <person name="Kobayashi Y."/>
            <person name="Nakagawa T."/>
            <person name="Ezawa T."/>
            <person name="Yamaguchi K."/>
            <person name="Bino T."/>
            <person name="Nishimoto Y."/>
            <person name="Shigenobu S."/>
            <person name="Kawaguchi M."/>
        </authorList>
    </citation>
    <scope>NUCLEOTIDE SEQUENCE</scope>
    <source>
        <strain evidence="5">HR1</strain>
    </source>
</reference>
<evidence type="ECO:0000313" key="4">
    <source>
        <dbReference type="EMBL" id="GBB87505.1"/>
    </source>
</evidence>
<dbReference type="InterPro" id="IPR051681">
    <property type="entry name" value="Ser/Thr_Kinases-Pseudokinases"/>
</dbReference>
<sequence>MDKIKFSGDILEQIKDFKRQYLTEEQESSIDKPISNKEEVKPCYKKNDLCNKCNRPKRSFFGCNYCYFQQNFKNWNSGNQEVNELIHKVQLKAENWKEVLEWIEYDRFENIEYMATGGFGIVFKAIWKDGYMCNDSVRVGETEVALKCLHYSQNITAQFLKEVELNISVKSLFSCVVRCFGITKDPETNNFMMVMELKKGSLRQHLNNHCISLNWKQKLRNLQGIALGLKYIHDSGLIHRDLHVGNILSNFNDLAYITDLGLCQPANINTSHDNNKEIYGVLPYIAPEVLRGEEYTQASDIYGFGIIAYEICTGLPPYHDISHDEFLAMKICQGLRPKCNYKIPQLIFDMINQCWDANPLKRPKANELSDSLNDLYRVTRNELNRTIYNQIKEVNEINENSSYLSSSSSFLSSGSLSFITHPQAIYTSRLLDFKNLPEPKNADDDSLEFLRIDFTKPNHADYKGY</sequence>
<dbReference type="InterPro" id="IPR001245">
    <property type="entry name" value="Ser-Thr/Tyr_kinase_cat_dom"/>
</dbReference>
<dbReference type="EMBL" id="BEXD01000446">
    <property type="protein sequence ID" value="GBB87505.1"/>
    <property type="molecule type" value="Genomic_DNA"/>
</dbReference>
<dbReference type="PRINTS" id="PR00109">
    <property type="entry name" value="TYRKINASE"/>
</dbReference>
<dbReference type="GO" id="GO:0004674">
    <property type="term" value="F:protein serine/threonine kinase activity"/>
    <property type="evidence" value="ECO:0007669"/>
    <property type="project" value="TreeGrafter"/>
</dbReference>
<comment type="caution">
    <text evidence="4">The sequence shown here is derived from an EMBL/GenBank/DDBJ whole genome shotgun (WGS) entry which is preliminary data.</text>
</comment>
<dbReference type="PROSITE" id="PS50011">
    <property type="entry name" value="PROTEIN_KINASE_DOM"/>
    <property type="match status" value="1"/>
</dbReference>
<evidence type="ECO:0000313" key="6">
    <source>
        <dbReference type="Proteomes" id="UP000247702"/>
    </source>
</evidence>
<dbReference type="Proteomes" id="UP000615446">
    <property type="component" value="Unassembled WGS sequence"/>
</dbReference>
<dbReference type="OrthoDB" id="5979581at2759"/>
<keyword evidence="5" id="KW-0808">Transferase</keyword>
<feature type="domain" description="Protein kinase" evidence="3">
    <location>
        <begin position="108"/>
        <end position="376"/>
    </location>
</feature>
<evidence type="ECO:0000259" key="3">
    <source>
        <dbReference type="PROSITE" id="PS50011"/>
    </source>
</evidence>
<dbReference type="InterPro" id="IPR000719">
    <property type="entry name" value="Prot_kinase_dom"/>
</dbReference>
<evidence type="ECO:0000313" key="5">
    <source>
        <dbReference type="EMBL" id="GES77254.1"/>
    </source>
</evidence>
<keyword evidence="1" id="KW-0547">Nucleotide-binding</keyword>
<keyword evidence="6" id="KW-1185">Reference proteome</keyword>
<dbReference type="GO" id="GO:0005524">
    <property type="term" value="F:ATP binding"/>
    <property type="evidence" value="ECO:0007669"/>
    <property type="project" value="UniProtKB-KW"/>
</dbReference>
<dbReference type="EMBL" id="BLAL01000030">
    <property type="protein sequence ID" value="GES77254.1"/>
    <property type="molecule type" value="Genomic_DNA"/>
</dbReference>
<dbReference type="InterPro" id="IPR011009">
    <property type="entry name" value="Kinase-like_dom_sf"/>
</dbReference>
<evidence type="ECO:0000256" key="2">
    <source>
        <dbReference type="ARBA" id="ARBA00022840"/>
    </source>
</evidence>
<dbReference type="PANTHER" id="PTHR44329:SF298">
    <property type="entry name" value="MIXED LINEAGE KINASE DOMAIN-LIKE PROTEIN"/>
    <property type="match status" value="1"/>
</dbReference>
<dbReference type="Proteomes" id="UP000247702">
    <property type="component" value="Unassembled WGS sequence"/>
</dbReference>
<dbReference type="Gene3D" id="1.10.510.10">
    <property type="entry name" value="Transferase(Phosphotransferase) domain 1"/>
    <property type="match status" value="1"/>
</dbReference>
<accession>A0A2Z6QD96</accession>
<dbReference type="SUPFAM" id="SSF56112">
    <property type="entry name" value="Protein kinase-like (PK-like)"/>
    <property type="match status" value="1"/>
</dbReference>
<keyword evidence="2" id="KW-0067">ATP-binding</keyword>